<dbReference type="RefSeq" id="WP_323279066.1">
    <property type="nucleotide sequence ID" value="NZ_JAYGGQ010000007.1"/>
</dbReference>
<evidence type="ECO:0000313" key="2">
    <source>
        <dbReference type="EMBL" id="MEA5455210.1"/>
    </source>
</evidence>
<dbReference type="EMBL" id="JAYGGQ010000007">
    <property type="protein sequence ID" value="MEA5455210.1"/>
    <property type="molecule type" value="Genomic_DNA"/>
</dbReference>
<dbReference type="Gene3D" id="3.40.30.10">
    <property type="entry name" value="Glutaredoxin"/>
    <property type="match status" value="1"/>
</dbReference>
<evidence type="ECO:0000313" key="3">
    <source>
        <dbReference type="Proteomes" id="UP001304769"/>
    </source>
</evidence>
<reference evidence="2 3" key="1">
    <citation type="submission" date="2023-12" db="EMBL/GenBank/DDBJ databases">
        <title>Sinomonas terricola sp. nov, isolated from litchi orchard soil in Guangdong, PR China.</title>
        <authorList>
            <person name="Jiaxin W."/>
            <person name="Yang Z."/>
            <person name="Honghui Z."/>
        </authorList>
    </citation>
    <scope>NUCLEOTIDE SEQUENCE [LARGE SCALE GENOMIC DNA]</scope>
    <source>
        <strain evidence="2 3">JGH33</strain>
    </source>
</reference>
<proteinExistence type="predicted"/>
<dbReference type="InterPro" id="IPR002109">
    <property type="entry name" value="Glutaredoxin"/>
</dbReference>
<feature type="domain" description="Glutaredoxin" evidence="1">
    <location>
        <begin position="10"/>
        <end position="66"/>
    </location>
</feature>
<gene>
    <name evidence="2" type="ORF">SPF06_10800</name>
</gene>
<accession>A0ABU5T6M5</accession>
<name>A0ABU5T6M5_9MICC</name>
<dbReference type="CDD" id="cd02976">
    <property type="entry name" value="NrdH"/>
    <property type="match status" value="1"/>
</dbReference>
<comment type="caution">
    <text evidence="2">The sequence shown here is derived from an EMBL/GenBank/DDBJ whole genome shotgun (WGS) entry which is preliminary data.</text>
</comment>
<dbReference type="InterPro" id="IPR036249">
    <property type="entry name" value="Thioredoxin-like_sf"/>
</dbReference>
<dbReference type="Proteomes" id="UP001304769">
    <property type="component" value="Unassembled WGS sequence"/>
</dbReference>
<evidence type="ECO:0000259" key="1">
    <source>
        <dbReference type="Pfam" id="PF00462"/>
    </source>
</evidence>
<dbReference type="PROSITE" id="PS51354">
    <property type="entry name" value="GLUTAREDOXIN_2"/>
    <property type="match status" value="1"/>
</dbReference>
<keyword evidence="3" id="KW-1185">Reference proteome</keyword>
<protein>
    <submittedName>
        <fullName evidence="2">Glutaredoxin family protein</fullName>
    </submittedName>
</protein>
<sequence>MTHAPKPDTITVYGTETCADCRRSRSLLEGLGVAYDWIDLSNSPDAAAQAQAISGRTSTPVIVFPGGGIVQVEPSDRELLEELARRGLSVHRL</sequence>
<dbReference type="SUPFAM" id="SSF52833">
    <property type="entry name" value="Thioredoxin-like"/>
    <property type="match status" value="1"/>
</dbReference>
<organism evidence="2 3">
    <name type="scientific">Sinomonas terricola</name>
    <dbReference type="NCBI Taxonomy" id="3110330"/>
    <lineage>
        <taxon>Bacteria</taxon>
        <taxon>Bacillati</taxon>
        <taxon>Actinomycetota</taxon>
        <taxon>Actinomycetes</taxon>
        <taxon>Micrococcales</taxon>
        <taxon>Micrococcaceae</taxon>
        <taxon>Sinomonas</taxon>
    </lineage>
</organism>
<dbReference type="Pfam" id="PF00462">
    <property type="entry name" value="Glutaredoxin"/>
    <property type="match status" value="1"/>
</dbReference>